<dbReference type="SMART" id="SM00369">
    <property type="entry name" value="LRR_TYP"/>
    <property type="match status" value="4"/>
</dbReference>
<evidence type="ECO:0000256" key="1">
    <source>
        <dbReference type="ARBA" id="ARBA00022614"/>
    </source>
</evidence>
<dbReference type="PANTHER" id="PTHR45752">
    <property type="entry name" value="LEUCINE-RICH REPEAT-CONTAINING"/>
    <property type="match status" value="1"/>
</dbReference>
<protein>
    <recommendedName>
        <fullName evidence="3">Disease resistance R13L4/SHOC-2-like LRR domain-containing protein</fullName>
    </recommendedName>
</protein>
<accession>A0AA38FN70</accession>
<proteinExistence type="predicted"/>
<dbReference type="InterPro" id="IPR003591">
    <property type="entry name" value="Leu-rich_rpt_typical-subtyp"/>
</dbReference>
<keyword evidence="1" id="KW-0433">Leucine-rich repeat</keyword>
<organism evidence="4 5">
    <name type="scientific">Taxus chinensis</name>
    <name type="common">Chinese yew</name>
    <name type="synonym">Taxus wallichiana var. chinensis</name>
    <dbReference type="NCBI Taxonomy" id="29808"/>
    <lineage>
        <taxon>Eukaryota</taxon>
        <taxon>Viridiplantae</taxon>
        <taxon>Streptophyta</taxon>
        <taxon>Embryophyta</taxon>
        <taxon>Tracheophyta</taxon>
        <taxon>Spermatophyta</taxon>
        <taxon>Pinopsida</taxon>
        <taxon>Pinidae</taxon>
        <taxon>Conifers II</taxon>
        <taxon>Cupressales</taxon>
        <taxon>Taxaceae</taxon>
        <taxon>Taxus</taxon>
    </lineage>
</organism>
<gene>
    <name evidence="4" type="ORF">KI387_010802</name>
</gene>
<reference evidence="4 5" key="1">
    <citation type="journal article" date="2021" name="Nat. Plants">
        <title>The Taxus genome provides insights into paclitaxel biosynthesis.</title>
        <authorList>
            <person name="Xiong X."/>
            <person name="Gou J."/>
            <person name="Liao Q."/>
            <person name="Li Y."/>
            <person name="Zhou Q."/>
            <person name="Bi G."/>
            <person name="Li C."/>
            <person name="Du R."/>
            <person name="Wang X."/>
            <person name="Sun T."/>
            <person name="Guo L."/>
            <person name="Liang H."/>
            <person name="Lu P."/>
            <person name="Wu Y."/>
            <person name="Zhang Z."/>
            <person name="Ro D.K."/>
            <person name="Shang Y."/>
            <person name="Huang S."/>
            <person name="Yan J."/>
        </authorList>
    </citation>
    <scope>NUCLEOTIDE SEQUENCE [LARGE SCALE GENOMIC DNA]</scope>
    <source>
        <strain evidence="4">Ta-2019</strain>
    </source>
</reference>
<dbReference type="SUPFAM" id="SSF52058">
    <property type="entry name" value="L domain-like"/>
    <property type="match status" value="1"/>
</dbReference>
<dbReference type="Gene3D" id="3.80.10.10">
    <property type="entry name" value="Ribonuclease Inhibitor"/>
    <property type="match status" value="2"/>
</dbReference>
<comment type="caution">
    <text evidence="4">The sequence shown here is derived from an EMBL/GenBank/DDBJ whole genome shotgun (WGS) entry which is preliminary data.</text>
</comment>
<name>A0AA38FN70_TAXCH</name>
<dbReference type="InterPro" id="IPR055414">
    <property type="entry name" value="LRR_R13L4/SHOC2-like"/>
</dbReference>
<evidence type="ECO:0000313" key="5">
    <source>
        <dbReference type="Proteomes" id="UP000824469"/>
    </source>
</evidence>
<feature type="domain" description="Disease resistance R13L4/SHOC-2-like LRR" evidence="3">
    <location>
        <begin position="129"/>
        <end position="231"/>
    </location>
</feature>
<sequence>MSAQPPERTRLFKEEDVQHILRRYRVPGENAEHVRYLSYESNEPVTLKAEMFESLYKLRLLWLTNVVIEGNFPEAYFLDLIWLRWRRCSSKWLPPGRNLEKLVIMEVTNSQISYLWHERAQDYATIRPQKLKVLILSGCTSLETLPSTISSTQLQILDLSNCNSLRSLPNSVGNLRSLVSLNMEGSGISSLPEDFGKLSSLQKLNLSRCKHLSKLPASFGNLSQLETLEIHHNPKLTELPDSFGGLKALLYLDAGYCQLSEDGLPAGIFELISLKIIHLESNGFHLLPDVLQKLASGLWELHLDGCEKLSVLPAIPPSLQMLFARNCPQLKTILDVSNSCHVTELHGLEALQGLLELKLVGCENISTEILESCLGRLKSLESVFIGGPGVSPEKLQCLYDSIKSISFNKQCLLTTPDMITSDWLEVEAAGRNGEEIKCAVEDKVKYCAGYIVCSLSLGEAVFPRNDKCKRLSYTLQRDGSLGKCEVIHPIKMNGGETDMLEVRVVRALEEDSDFEWLQMGDRVTVNALTSDYDNWKACFKFLMYEPPVEAICSHVENNHPLSMISFHGV</sequence>
<evidence type="ECO:0000259" key="3">
    <source>
        <dbReference type="Pfam" id="PF23598"/>
    </source>
</evidence>
<dbReference type="InterPro" id="IPR050715">
    <property type="entry name" value="LRR-SigEffector_domain"/>
</dbReference>
<dbReference type="Proteomes" id="UP000824469">
    <property type="component" value="Unassembled WGS sequence"/>
</dbReference>
<evidence type="ECO:0000256" key="2">
    <source>
        <dbReference type="ARBA" id="ARBA00022737"/>
    </source>
</evidence>
<evidence type="ECO:0000313" key="4">
    <source>
        <dbReference type="EMBL" id="KAH9306398.1"/>
    </source>
</evidence>
<dbReference type="EMBL" id="JAHRHJ020000008">
    <property type="protein sequence ID" value="KAH9306398.1"/>
    <property type="molecule type" value="Genomic_DNA"/>
</dbReference>
<dbReference type="PANTHER" id="PTHR45752:SF187">
    <property type="entry name" value="LEUCINE-RICH REPEAT AND IQ DOMAIN-CONTAINING PROTEIN 4"/>
    <property type="match status" value="1"/>
</dbReference>
<dbReference type="AlphaFoldDB" id="A0AA38FN70"/>
<keyword evidence="5" id="KW-1185">Reference proteome</keyword>
<keyword evidence="2" id="KW-0677">Repeat</keyword>
<dbReference type="InterPro" id="IPR032675">
    <property type="entry name" value="LRR_dom_sf"/>
</dbReference>
<dbReference type="Pfam" id="PF23598">
    <property type="entry name" value="LRR_14"/>
    <property type="match status" value="1"/>
</dbReference>